<sequence length="275" mass="28124">MYFPSILSILATVASMASALPTGAPRCIITDKVIGQGHLTTQNGAMGLKMTSLPTYTPGGPAIPITITGSFPVDMGVLMYVTPGATQDSVLTSKGGATAGIKQHVGGFMDCLTHGMRAQTKASCDAQSVVNEVPESTITHMAPLIGFRNSMQIMWTPPKTNQGVVTVNMVVAGNVLEPYMIVPSIQVMSTEGLIYGQSSVATNAQAAPPATLAGMAGGLLGNIVPNALQLPGTVVDDLNTVMGDVEAGTSLLGKLSGGLLGGKGKRSEENQAPVV</sequence>
<keyword evidence="3" id="KW-1185">Reference proteome</keyword>
<dbReference type="EMBL" id="QEAP01000144">
    <property type="protein sequence ID" value="TPX74100.1"/>
    <property type="molecule type" value="Genomic_DNA"/>
</dbReference>
<reference evidence="2 3" key="1">
    <citation type="journal article" date="2019" name="Sci. Rep.">
        <title>Comparative genomics of chytrid fungi reveal insights into the obligate biotrophic and pathogenic lifestyle of Synchytrium endobioticum.</title>
        <authorList>
            <person name="van de Vossenberg B.T.L.H."/>
            <person name="Warris S."/>
            <person name="Nguyen H.D.T."/>
            <person name="van Gent-Pelzer M.P.E."/>
            <person name="Joly D.L."/>
            <person name="van de Geest H.C."/>
            <person name="Bonants P.J.M."/>
            <person name="Smith D.S."/>
            <person name="Levesque C.A."/>
            <person name="van der Lee T.A.J."/>
        </authorList>
    </citation>
    <scope>NUCLEOTIDE SEQUENCE [LARGE SCALE GENOMIC DNA]</scope>
    <source>
        <strain evidence="2 3">CBS 675.73</strain>
    </source>
</reference>
<keyword evidence="1" id="KW-0732">Signal</keyword>
<proteinExistence type="predicted"/>
<evidence type="ECO:0008006" key="4">
    <source>
        <dbReference type="Google" id="ProtNLM"/>
    </source>
</evidence>
<comment type="caution">
    <text evidence="2">The sequence shown here is derived from an EMBL/GenBank/DDBJ whole genome shotgun (WGS) entry which is preliminary data.</text>
</comment>
<protein>
    <recommendedName>
        <fullName evidence="4">Reelin domain-containing protein</fullName>
    </recommendedName>
</protein>
<feature type="chain" id="PRO_5021294012" description="Reelin domain-containing protein" evidence="1">
    <location>
        <begin position="20"/>
        <end position="275"/>
    </location>
</feature>
<evidence type="ECO:0000313" key="2">
    <source>
        <dbReference type="EMBL" id="TPX74100.1"/>
    </source>
</evidence>
<dbReference type="OrthoDB" id="2157874at2759"/>
<dbReference type="Proteomes" id="UP000320333">
    <property type="component" value="Unassembled WGS sequence"/>
</dbReference>
<name>A0A507FEU9_9FUNG</name>
<evidence type="ECO:0000313" key="3">
    <source>
        <dbReference type="Proteomes" id="UP000320333"/>
    </source>
</evidence>
<organism evidence="2 3">
    <name type="scientific">Chytriomyces confervae</name>
    <dbReference type="NCBI Taxonomy" id="246404"/>
    <lineage>
        <taxon>Eukaryota</taxon>
        <taxon>Fungi</taxon>
        <taxon>Fungi incertae sedis</taxon>
        <taxon>Chytridiomycota</taxon>
        <taxon>Chytridiomycota incertae sedis</taxon>
        <taxon>Chytridiomycetes</taxon>
        <taxon>Chytridiales</taxon>
        <taxon>Chytriomycetaceae</taxon>
        <taxon>Chytriomyces</taxon>
    </lineage>
</organism>
<evidence type="ECO:0000256" key="1">
    <source>
        <dbReference type="SAM" id="SignalP"/>
    </source>
</evidence>
<gene>
    <name evidence="2" type="ORF">CcCBS67573_g04633</name>
</gene>
<accession>A0A507FEU9</accession>
<feature type="signal peptide" evidence="1">
    <location>
        <begin position="1"/>
        <end position="19"/>
    </location>
</feature>
<dbReference type="AlphaFoldDB" id="A0A507FEU9"/>